<dbReference type="AlphaFoldDB" id="A0A2T4XYC0"/>
<proteinExistence type="predicted"/>
<reference evidence="2 3" key="1">
    <citation type="submission" date="2018-04" db="EMBL/GenBank/DDBJ databases">
        <title>Genome sequencing reveals highly heavy metal resistance and biotechnology application of the novel Enterobacter cloacae amazonensis isolated from wastewater river in Manaus - Amazonas.</title>
        <authorList>
            <person name="Astolfi M.C.T."/>
            <person name="Carvalho E.B.D.S."/>
            <person name="Lacerda L.B."/>
            <person name="Pinto M.V."/>
            <person name="Nogueira V.B."/>
            <person name="Barros A.M."/>
            <person name="Astolfi-Filho S."/>
        </authorList>
    </citation>
    <scope>NUCLEOTIDE SEQUENCE [LARGE SCALE GENOMIC DNA]</scope>
    <source>
        <strain evidence="3">amazonensis</strain>
    </source>
</reference>
<evidence type="ECO:0000313" key="2">
    <source>
        <dbReference type="EMBL" id="PTM34921.1"/>
    </source>
</evidence>
<protein>
    <submittedName>
        <fullName evidence="2">Uncharacterized protein</fullName>
    </submittedName>
</protein>
<keyword evidence="1" id="KW-0812">Transmembrane</keyword>
<dbReference type="OrthoDB" id="6522388at2"/>
<evidence type="ECO:0000256" key="1">
    <source>
        <dbReference type="SAM" id="Phobius"/>
    </source>
</evidence>
<organism evidence="2 3">
    <name type="scientific">Enterobacter cloacae</name>
    <dbReference type="NCBI Taxonomy" id="550"/>
    <lineage>
        <taxon>Bacteria</taxon>
        <taxon>Pseudomonadati</taxon>
        <taxon>Pseudomonadota</taxon>
        <taxon>Gammaproteobacteria</taxon>
        <taxon>Enterobacterales</taxon>
        <taxon>Enterobacteriaceae</taxon>
        <taxon>Enterobacter</taxon>
        <taxon>Enterobacter cloacae complex</taxon>
    </lineage>
</organism>
<feature type="transmembrane region" description="Helical" evidence="1">
    <location>
        <begin position="42"/>
        <end position="59"/>
    </location>
</feature>
<dbReference type="EMBL" id="PZPP01000014">
    <property type="protein sequence ID" value="PTM34921.1"/>
    <property type="molecule type" value="Genomic_DNA"/>
</dbReference>
<feature type="transmembrane region" description="Helical" evidence="1">
    <location>
        <begin position="12"/>
        <end position="36"/>
    </location>
</feature>
<sequence>MGFLRRWFKSQAQFFFWTYIPIILTFIFGYALDVYFPEVSQGFILLFYLVTLGLAYWIWH</sequence>
<accession>A0A2T4XYC0</accession>
<comment type="caution">
    <text evidence="2">The sequence shown here is derived from an EMBL/GenBank/DDBJ whole genome shotgun (WGS) entry which is preliminary data.</text>
</comment>
<name>A0A2T4XYC0_ENTCL</name>
<keyword evidence="1" id="KW-1133">Transmembrane helix</keyword>
<dbReference type="Proteomes" id="UP000241614">
    <property type="component" value="Unassembled WGS sequence"/>
</dbReference>
<evidence type="ECO:0000313" key="3">
    <source>
        <dbReference type="Proteomes" id="UP000241614"/>
    </source>
</evidence>
<keyword evidence="1" id="KW-0472">Membrane</keyword>
<gene>
    <name evidence="2" type="ORF">DA103_13955</name>
</gene>